<comment type="caution">
    <text evidence="1">The sequence shown here is derived from an EMBL/GenBank/DDBJ whole genome shotgun (WGS) entry which is preliminary data.</text>
</comment>
<dbReference type="EMBL" id="QGNW01000059">
    <property type="protein sequence ID" value="RVX04730.1"/>
    <property type="molecule type" value="Genomic_DNA"/>
</dbReference>
<gene>
    <name evidence="1" type="ORF">CK203_024992</name>
</gene>
<evidence type="ECO:0000313" key="2">
    <source>
        <dbReference type="Proteomes" id="UP000288805"/>
    </source>
</evidence>
<dbReference type="AlphaFoldDB" id="A0A438J706"/>
<accession>A0A438J706</accession>
<organism evidence="1 2">
    <name type="scientific">Vitis vinifera</name>
    <name type="common">Grape</name>
    <dbReference type="NCBI Taxonomy" id="29760"/>
    <lineage>
        <taxon>Eukaryota</taxon>
        <taxon>Viridiplantae</taxon>
        <taxon>Streptophyta</taxon>
        <taxon>Embryophyta</taxon>
        <taxon>Tracheophyta</taxon>
        <taxon>Spermatophyta</taxon>
        <taxon>Magnoliopsida</taxon>
        <taxon>eudicotyledons</taxon>
        <taxon>Gunneridae</taxon>
        <taxon>Pentapetalae</taxon>
        <taxon>rosids</taxon>
        <taxon>Vitales</taxon>
        <taxon>Vitaceae</taxon>
        <taxon>Viteae</taxon>
        <taxon>Vitis</taxon>
    </lineage>
</organism>
<protein>
    <submittedName>
        <fullName evidence="1">Uncharacterized protein</fullName>
    </submittedName>
</protein>
<proteinExistence type="predicted"/>
<sequence>MTVMLLEWALERDIQRVYALNKKGVIPEELATLTYLTFL</sequence>
<dbReference type="Proteomes" id="UP000288805">
    <property type="component" value="Unassembled WGS sequence"/>
</dbReference>
<evidence type="ECO:0000313" key="1">
    <source>
        <dbReference type="EMBL" id="RVX04730.1"/>
    </source>
</evidence>
<name>A0A438J706_VITVI</name>
<reference evidence="1 2" key="1">
    <citation type="journal article" date="2018" name="PLoS Genet.">
        <title>Population sequencing reveals clonal diversity and ancestral inbreeding in the grapevine cultivar Chardonnay.</title>
        <authorList>
            <person name="Roach M.J."/>
            <person name="Johnson D.L."/>
            <person name="Bohlmann J."/>
            <person name="van Vuuren H.J."/>
            <person name="Jones S.J."/>
            <person name="Pretorius I.S."/>
            <person name="Schmidt S.A."/>
            <person name="Borneman A.R."/>
        </authorList>
    </citation>
    <scope>NUCLEOTIDE SEQUENCE [LARGE SCALE GENOMIC DNA]</scope>
    <source>
        <strain evidence="2">cv. Chardonnay</strain>
        <tissue evidence="1">Leaf</tissue>
    </source>
</reference>